<keyword evidence="6 10" id="KW-0067">ATP-binding</keyword>
<dbReference type="Proteomes" id="UP000051576">
    <property type="component" value="Unassembled WGS sequence"/>
</dbReference>
<keyword evidence="7 10" id="KW-0648">Protein biosynthesis</keyword>
<keyword evidence="5 10" id="KW-0547">Nucleotide-binding</keyword>
<dbReference type="PRINTS" id="PR01045">
    <property type="entry name" value="TRNASYNTHGB"/>
</dbReference>
<dbReference type="PATRIC" id="fig|1133569.4.peg.785"/>
<dbReference type="Pfam" id="PF05746">
    <property type="entry name" value="DALR_1"/>
    <property type="match status" value="1"/>
</dbReference>
<protein>
    <recommendedName>
        <fullName evidence="10">Glycine--tRNA ligase beta subunit</fullName>
        <ecNumber evidence="10">6.1.1.14</ecNumber>
    </recommendedName>
    <alternativeName>
        <fullName evidence="10">Glycyl-tRNA synthetase beta subunit</fullName>
        <shortName evidence="10">GlyRS</shortName>
    </alternativeName>
</protein>
<evidence type="ECO:0000259" key="11">
    <source>
        <dbReference type="Pfam" id="PF05746"/>
    </source>
</evidence>
<dbReference type="RefSeq" id="WP_010580325.1">
    <property type="nucleotide sequence ID" value="NZ_AHYZ01000070.1"/>
</dbReference>
<dbReference type="InterPro" id="IPR008909">
    <property type="entry name" value="DALR_anticod-bd"/>
</dbReference>
<accession>A0A0R2CD17</accession>
<dbReference type="GO" id="GO:0004820">
    <property type="term" value="F:glycine-tRNA ligase activity"/>
    <property type="evidence" value="ECO:0007669"/>
    <property type="project" value="UniProtKB-UniRule"/>
</dbReference>
<dbReference type="EMBL" id="AYYX01000002">
    <property type="protein sequence ID" value="KRM89679.1"/>
    <property type="molecule type" value="Genomic_DNA"/>
</dbReference>
<dbReference type="GO" id="GO:0004814">
    <property type="term" value="F:arginine-tRNA ligase activity"/>
    <property type="evidence" value="ECO:0007669"/>
    <property type="project" value="InterPro"/>
</dbReference>
<organism evidence="12 13">
    <name type="scientific">Liquorilactobacillus vini DSM 20605</name>
    <dbReference type="NCBI Taxonomy" id="1133569"/>
    <lineage>
        <taxon>Bacteria</taxon>
        <taxon>Bacillati</taxon>
        <taxon>Bacillota</taxon>
        <taxon>Bacilli</taxon>
        <taxon>Lactobacillales</taxon>
        <taxon>Lactobacillaceae</taxon>
        <taxon>Liquorilactobacillus</taxon>
    </lineage>
</organism>
<evidence type="ECO:0000256" key="10">
    <source>
        <dbReference type="HAMAP-Rule" id="MF_00255"/>
    </source>
</evidence>
<evidence type="ECO:0000256" key="6">
    <source>
        <dbReference type="ARBA" id="ARBA00022840"/>
    </source>
</evidence>
<dbReference type="GO" id="GO:0005829">
    <property type="term" value="C:cytosol"/>
    <property type="evidence" value="ECO:0007669"/>
    <property type="project" value="TreeGrafter"/>
</dbReference>
<keyword evidence="4 10" id="KW-0436">Ligase</keyword>
<dbReference type="OrthoDB" id="9775440at2"/>
<comment type="similarity">
    <text evidence="2 10">Belongs to the class-II aminoacyl-tRNA synthetase family.</text>
</comment>
<evidence type="ECO:0000256" key="1">
    <source>
        <dbReference type="ARBA" id="ARBA00004496"/>
    </source>
</evidence>
<dbReference type="HAMAP" id="MF_00255">
    <property type="entry name" value="Gly_tRNA_synth_beta"/>
    <property type="match status" value="1"/>
</dbReference>
<comment type="subunit">
    <text evidence="10">Tetramer of two alpha and two beta subunits.</text>
</comment>
<keyword evidence="13" id="KW-1185">Reference proteome</keyword>
<proteinExistence type="inferred from homology"/>
<dbReference type="GO" id="GO:0006420">
    <property type="term" value="P:arginyl-tRNA aminoacylation"/>
    <property type="evidence" value="ECO:0007669"/>
    <property type="project" value="InterPro"/>
</dbReference>
<evidence type="ECO:0000256" key="2">
    <source>
        <dbReference type="ARBA" id="ARBA00008226"/>
    </source>
</evidence>
<dbReference type="InterPro" id="IPR006194">
    <property type="entry name" value="Gly-tRNA-synth_heterodimer"/>
</dbReference>
<keyword evidence="8 10" id="KW-0030">Aminoacyl-tRNA synthetase</keyword>
<dbReference type="GO" id="GO:0006426">
    <property type="term" value="P:glycyl-tRNA aminoacylation"/>
    <property type="evidence" value="ECO:0007669"/>
    <property type="project" value="UniProtKB-UniRule"/>
</dbReference>
<evidence type="ECO:0000313" key="13">
    <source>
        <dbReference type="Proteomes" id="UP000051576"/>
    </source>
</evidence>
<sequence>MAHTFLLEIGLEEMPAHVVTASAKQLVERITGFLQTEHLTFEKIESFSTPRRLAVKVVGLADKQPDVEEEVKGPSKKVAQQADGSWSKAAIGFTRGQKLTPDDIFFQELKGTEYAYVKKFIPGQTAVEILPKIKEAVTAMNFPTMMRWGNHDFKYVRPIRWLVALLDQQIVPFAILKIKSDRISAGHRFLGRSIELSSAADYPAALEKVFVIADATKRKEMIKQQIAKLAAAQHWQIVVEPELLEEVNNLVEYPTVFAGKFAAKYLEIPEEVLITSMRDHQRFFYVRDQQGKLLPNFVSVRNGNQDHLENVIAGNEKVLTARLEDAAFFYHEDQKLTIADYTEKLKKVMFHDKIGTIAEKMQRVGKLTAALAAQFGFNQQEKQQVARAAKIYKFDLVTGMVGEFAELQGVMGEKYALLQGEDPAVATAIREHYLPIEAGGVLPESKVGALLALADKLDSISSFFAVGMIPSGSNDPYALRRQAAGLVRIALAFNWPVSITSLEELVAKMAQVNRELYQKNQPAHLDEMTAFLKDRIQQQLASNNYDFDVIQATIAEAKNPFTMILQAAEILQTHRTDTDFKGTIEAASRVLRLLRKAGIKSNQSVDPALFENASEQQLQTAVESLTATRDPKELYQQLQTLRQPITEYFDQTMVMAQDQKLRRNRLAQLAQLANILQPFGDLTVLNVK</sequence>
<evidence type="ECO:0000313" key="12">
    <source>
        <dbReference type="EMBL" id="KRM89679.1"/>
    </source>
</evidence>
<dbReference type="eggNOG" id="COG0751">
    <property type="taxonomic scope" value="Bacteria"/>
</dbReference>
<comment type="subcellular location">
    <subcellularLocation>
        <location evidence="1 10">Cytoplasm</location>
    </subcellularLocation>
</comment>
<dbReference type="PANTHER" id="PTHR30075">
    <property type="entry name" value="GLYCYL-TRNA SYNTHETASE"/>
    <property type="match status" value="1"/>
</dbReference>
<evidence type="ECO:0000256" key="7">
    <source>
        <dbReference type="ARBA" id="ARBA00022917"/>
    </source>
</evidence>
<dbReference type="NCBIfam" id="TIGR00211">
    <property type="entry name" value="glyS"/>
    <property type="match status" value="1"/>
</dbReference>
<dbReference type="SUPFAM" id="SSF109604">
    <property type="entry name" value="HD-domain/PDEase-like"/>
    <property type="match status" value="1"/>
</dbReference>
<reference evidence="12 13" key="1">
    <citation type="journal article" date="2015" name="Genome Announc.">
        <title>Expanding the biotechnology potential of lactobacilli through comparative genomics of 213 strains and associated genera.</title>
        <authorList>
            <person name="Sun Z."/>
            <person name="Harris H.M."/>
            <person name="McCann A."/>
            <person name="Guo C."/>
            <person name="Argimon S."/>
            <person name="Zhang W."/>
            <person name="Yang X."/>
            <person name="Jeffery I.B."/>
            <person name="Cooney J.C."/>
            <person name="Kagawa T.F."/>
            <person name="Liu W."/>
            <person name="Song Y."/>
            <person name="Salvetti E."/>
            <person name="Wrobel A."/>
            <person name="Rasinkangas P."/>
            <person name="Parkhill J."/>
            <person name="Rea M.C."/>
            <person name="O'Sullivan O."/>
            <person name="Ritari J."/>
            <person name="Douillard F.P."/>
            <person name="Paul Ross R."/>
            <person name="Yang R."/>
            <person name="Briner A.E."/>
            <person name="Felis G.E."/>
            <person name="de Vos W.M."/>
            <person name="Barrangou R."/>
            <person name="Klaenhammer T.R."/>
            <person name="Caufield P.W."/>
            <person name="Cui Y."/>
            <person name="Zhang H."/>
            <person name="O'Toole P.W."/>
        </authorList>
    </citation>
    <scope>NUCLEOTIDE SEQUENCE [LARGE SCALE GENOMIC DNA]</scope>
    <source>
        <strain evidence="12 13">DSM 20605</strain>
    </source>
</reference>
<dbReference type="GO" id="GO:0005524">
    <property type="term" value="F:ATP binding"/>
    <property type="evidence" value="ECO:0007669"/>
    <property type="project" value="UniProtKB-UniRule"/>
</dbReference>
<dbReference type="PANTHER" id="PTHR30075:SF2">
    <property type="entry name" value="GLYCINE--TRNA LIGASE, CHLOROPLASTIC_MITOCHONDRIAL 2"/>
    <property type="match status" value="1"/>
</dbReference>
<evidence type="ECO:0000256" key="5">
    <source>
        <dbReference type="ARBA" id="ARBA00022741"/>
    </source>
</evidence>
<name>A0A0R2CD17_9LACO</name>
<keyword evidence="3 10" id="KW-0963">Cytoplasm</keyword>
<dbReference type="InterPro" id="IPR015944">
    <property type="entry name" value="Gly-tRNA-synth_bsu"/>
</dbReference>
<comment type="catalytic activity">
    <reaction evidence="9 10">
        <text>tRNA(Gly) + glycine + ATP = glycyl-tRNA(Gly) + AMP + diphosphate</text>
        <dbReference type="Rhea" id="RHEA:16013"/>
        <dbReference type="Rhea" id="RHEA-COMP:9664"/>
        <dbReference type="Rhea" id="RHEA-COMP:9683"/>
        <dbReference type="ChEBI" id="CHEBI:30616"/>
        <dbReference type="ChEBI" id="CHEBI:33019"/>
        <dbReference type="ChEBI" id="CHEBI:57305"/>
        <dbReference type="ChEBI" id="CHEBI:78442"/>
        <dbReference type="ChEBI" id="CHEBI:78522"/>
        <dbReference type="ChEBI" id="CHEBI:456215"/>
        <dbReference type="EC" id="6.1.1.14"/>
    </reaction>
</comment>
<dbReference type="STRING" id="1133569.FD21_GL000725"/>
<dbReference type="Pfam" id="PF02092">
    <property type="entry name" value="tRNA_synt_2f"/>
    <property type="match status" value="1"/>
</dbReference>
<evidence type="ECO:0000256" key="3">
    <source>
        <dbReference type="ARBA" id="ARBA00022490"/>
    </source>
</evidence>
<dbReference type="EC" id="6.1.1.14" evidence="10"/>
<evidence type="ECO:0000256" key="9">
    <source>
        <dbReference type="ARBA" id="ARBA00047937"/>
    </source>
</evidence>
<gene>
    <name evidence="10" type="primary">glyS</name>
    <name evidence="12" type="ORF">FD21_GL000725</name>
</gene>
<dbReference type="AlphaFoldDB" id="A0A0R2CD17"/>
<feature type="domain" description="DALR anticodon binding" evidence="11">
    <location>
        <begin position="585"/>
        <end position="677"/>
    </location>
</feature>
<evidence type="ECO:0000256" key="4">
    <source>
        <dbReference type="ARBA" id="ARBA00022598"/>
    </source>
</evidence>
<comment type="caution">
    <text evidence="12">The sequence shown here is derived from an EMBL/GenBank/DDBJ whole genome shotgun (WGS) entry which is preliminary data.</text>
</comment>
<evidence type="ECO:0000256" key="8">
    <source>
        <dbReference type="ARBA" id="ARBA00023146"/>
    </source>
</evidence>
<dbReference type="PROSITE" id="PS50861">
    <property type="entry name" value="AA_TRNA_LIGASE_II_GLYAB"/>
    <property type="match status" value="1"/>
</dbReference>